<dbReference type="Proteomes" id="UP000001307">
    <property type="component" value="Unassembled WGS sequence"/>
</dbReference>
<evidence type="ECO:0000256" key="1">
    <source>
        <dbReference type="SAM" id="Phobius"/>
    </source>
</evidence>
<keyword evidence="1" id="KW-0472">Membrane</keyword>
<sequence length="44" mass="5109">MAILNRKRTLFLAFAALIFFVQMIFVFMNIAEIEKMLAELSLSI</sequence>
<name>E4XKD9_OIKDI</name>
<dbReference type="EMBL" id="FN653064">
    <property type="protein sequence ID" value="CBY24928.1"/>
    <property type="molecule type" value="Genomic_DNA"/>
</dbReference>
<feature type="transmembrane region" description="Helical" evidence="1">
    <location>
        <begin position="12"/>
        <end position="31"/>
    </location>
</feature>
<keyword evidence="3" id="KW-1185">Reference proteome</keyword>
<proteinExistence type="predicted"/>
<organism evidence="2 3">
    <name type="scientific">Oikopleura dioica</name>
    <name type="common">Tunicate</name>
    <dbReference type="NCBI Taxonomy" id="34765"/>
    <lineage>
        <taxon>Eukaryota</taxon>
        <taxon>Metazoa</taxon>
        <taxon>Chordata</taxon>
        <taxon>Tunicata</taxon>
        <taxon>Appendicularia</taxon>
        <taxon>Copelata</taxon>
        <taxon>Oikopleuridae</taxon>
        <taxon>Oikopleura</taxon>
    </lineage>
</organism>
<keyword evidence="1" id="KW-0812">Transmembrane</keyword>
<keyword evidence="1" id="KW-1133">Transmembrane helix</keyword>
<dbReference type="AlphaFoldDB" id="E4XKD9"/>
<protein>
    <submittedName>
        <fullName evidence="2">Uncharacterized protein</fullName>
    </submittedName>
</protein>
<reference evidence="2 3" key="1">
    <citation type="journal article" date="2010" name="Science">
        <title>Plasticity of animal genome architecture unmasked by rapid evolution of a pelagic tunicate.</title>
        <authorList>
            <person name="Denoeud F."/>
            <person name="Henriet S."/>
            <person name="Mungpakdee S."/>
            <person name="Aury J.M."/>
            <person name="Da Silva C."/>
            <person name="Brinkmann H."/>
            <person name="Mikhaleva J."/>
            <person name="Olsen L.C."/>
            <person name="Jubin C."/>
            <person name="Canestro C."/>
            <person name="Bouquet J.M."/>
            <person name="Danks G."/>
            <person name="Poulain J."/>
            <person name="Campsteijn C."/>
            <person name="Adamski M."/>
            <person name="Cross I."/>
            <person name="Yadetie F."/>
            <person name="Muffato M."/>
            <person name="Louis A."/>
            <person name="Butcher S."/>
            <person name="Tsagkogeorga G."/>
            <person name="Konrad A."/>
            <person name="Singh S."/>
            <person name="Jensen M.F."/>
            <person name="Cong E.H."/>
            <person name="Eikeseth-Otteraa H."/>
            <person name="Noel B."/>
            <person name="Anthouard V."/>
            <person name="Porcel B.M."/>
            <person name="Kachouri-Lafond R."/>
            <person name="Nishino A."/>
            <person name="Ugolini M."/>
            <person name="Chourrout P."/>
            <person name="Nishida H."/>
            <person name="Aasland R."/>
            <person name="Huzurbazar S."/>
            <person name="Westhof E."/>
            <person name="Delsuc F."/>
            <person name="Lehrach H."/>
            <person name="Reinhardt R."/>
            <person name="Weissenbach J."/>
            <person name="Roy S.W."/>
            <person name="Artiguenave F."/>
            <person name="Postlethwait J.H."/>
            <person name="Manak J.R."/>
            <person name="Thompson E.M."/>
            <person name="Jaillon O."/>
            <person name="Du Pasquier L."/>
            <person name="Boudinot P."/>
            <person name="Liberles D.A."/>
            <person name="Volff J.N."/>
            <person name="Philippe H."/>
            <person name="Lenhard B."/>
            <person name="Roest Crollius H."/>
            <person name="Wincker P."/>
            <person name="Chourrout D."/>
        </authorList>
    </citation>
    <scope>NUCLEOTIDE SEQUENCE [LARGE SCALE GENOMIC DNA]</scope>
</reference>
<evidence type="ECO:0000313" key="3">
    <source>
        <dbReference type="Proteomes" id="UP000001307"/>
    </source>
</evidence>
<accession>E4XKD9</accession>
<dbReference type="InParanoid" id="E4XKD9"/>
<evidence type="ECO:0000313" key="2">
    <source>
        <dbReference type="EMBL" id="CBY24928.1"/>
    </source>
</evidence>
<gene>
    <name evidence="2" type="ORF">GSOID_T00013102001</name>
</gene>